<dbReference type="PIRSF" id="PIRSF000099">
    <property type="entry name" value="Histidinol_dh"/>
    <property type="match status" value="1"/>
</dbReference>
<dbReference type="GO" id="GO:0000105">
    <property type="term" value="P:L-histidine biosynthetic process"/>
    <property type="evidence" value="ECO:0007669"/>
    <property type="project" value="UniProtKB-UniRule"/>
</dbReference>
<comment type="pathway">
    <text evidence="2 11 12">Amino-acid biosynthesis; L-histidine biosynthesis; L-histidine from 5-phospho-alpha-D-ribose 1-diphosphate: step 9/9.</text>
</comment>
<evidence type="ECO:0000256" key="12">
    <source>
        <dbReference type="PIRNR" id="PIRNR000099"/>
    </source>
</evidence>
<dbReference type="NCBIfam" id="TIGR00069">
    <property type="entry name" value="hisD"/>
    <property type="match status" value="1"/>
</dbReference>
<feature type="binding site" evidence="11 16">
    <location>
        <position position="246"/>
    </location>
    <ligand>
        <name>Zn(2+)</name>
        <dbReference type="ChEBI" id="CHEBI:29105"/>
    </ligand>
</feature>
<dbReference type="EMBL" id="CP096115">
    <property type="protein sequence ID" value="UUX91635.1"/>
    <property type="molecule type" value="Genomic_DNA"/>
</dbReference>
<keyword evidence="7 11" id="KW-0862">Zinc</keyword>
<dbReference type="PROSITE" id="PS00611">
    <property type="entry name" value="HISOL_DEHYDROGENASE"/>
    <property type="match status" value="1"/>
</dbReference>
<keyword evidence="19" id="KW-1185">Reference proteome</keyword>
<dbReference type="Proteomes" id="UP001060368">
    <property type="component" value="Chromosome"/>
</dbReference>
<sequence length="418" mass="45154">MLKELDADSWVSERRSSFDDVSAPVRDIIENVRNNGDSALYKYAKKFDKIDLEDICVSREEIDSAYDEVDEKLVECLIEAEVRISEFHELQKREDLWLKEVQPGIVLGVKTTPLERIGCYVPGGRASYPSTALMTAVPARVAGVSEICACTPPPGNPLTIVAFDIAGVDEIYRVGGAQAIAAMALGTESIEPVQKIVGPGNTFVTAAKMMLRDYAEIDFPAGPSEIGIIADDSAVPEFLAADILAQAEHDPNAACVLITTDKGVAEATIAEVKAKAVLSPRKEIILAALENSGYIIADDLKNAIDISDMIAPEHLSIQVRDPMTVLNRVRNAGSIFVGPNTPVACGDYASGTNHVLPTAGYARVYSGLNVSHFCKTSTVQMIDREGLEDISDIVVNLAEAEGLHAHADSVRERLKFRK</sequence>
<evidence type="ECO:0000256" key="5">
    <source>
        <dbReference type="ARBA" id="ARBA00016531"/>
    </source>
</evidence>
<keyword evidence="11 12" id="KW-0520">NAD</keyword>
<evidence type="ECO:0000256" key="2">
    <source>
        <dbReference type="ARBA" id="ARBA00004940"/>
    </source>
</evidence>
<dbReference type="InterPro" id="IPR022695">
    <property type="entry name" value="Histidinol_DH_monofunct"/>
</dbReference>
<evidence type="ECO:0000256" key="1">
    <source>
        <dbReference type="ARBA" id="ARBA00003850"/>
    </source>
</evidence>
<evidence type="ECO:0000256" key="8">
    <source>
        <dbReference type="ARBA" id="ARBA00023002"/>
    </source>
</evidence>
<gene>
    <name evidence="11 18" type="primary">hisD</name>
    <name evidence="18" type="ORF">L6E24_09655</name>
</gene>
<keyword evidence="8 11" id="KW-0560">Oxidoreductase</keyword>
<dbReference type="FunFam" id="3.40.50.1980:FF:000001">
    <property type="entry name" value="Histidinol dehydrogenase"/>
    <property type="match status" value="1"/>
</dbReference>
<feature type="binding site" evidence="11 15">
    <location>
        <position position="246"/>
    </location>
    <ligand>
        <name>substrate</name>
    </ligand>
</feature>
<evidence type="ECO:0000256" key="10">
    <source>
        <dbReference type="ARBA" id="ARBA00049489"/>
    </source>
</evidence>
<dbReference type="Gene3D" id="1.20.5.1300">
    <property type="match status" value="1"/>
</dbReference>
<dbReference type="GO" id="GO:0051287">
    <property type="term" value="F:NAD binding"/>
    <property type="evidence" value="ECO:0007669"/>
    <property type="project" value="InterPro"/>
</dbReference>
<dbReference type="PRINTS" id="PR00083">
    <property type="entry name" value="HOLDHDRGNASE"/>
</dbReference>
<dbReference type="PANTHER" id="PTHR21256:SF2">
    <property type="entry name" value="HISTIDINE BIOSYNTHESIS TRIFUNCTIONAL PROTEIN"/>
    <property type="match status" value="1"/>
</dbReference>
<feature type="binding site" evidence="11 14">
    <location>
        <position position="120"/>
    </location>
    <ligand>
        <name>NAD(+)</name>
        <dbReference type="ChEBI" id="CHEBI:57540"/>
    </ligand>
</feature>
<evidence type="ECO:0000256" key="15">
    <source>
        <dbReference type="PIRSR" id="PIRSR000099-3"/>
    </source>
</evidence>
<feature type="active site" description="Proton acceptor" evidence="11 13">
    <location>
        <position position="314"/>
    </location>
</feature>
<dbReference type="GeneID" id="74307967"/>
<feature type="binding site" evidence="11 15">
    <location>
        <position position="249"/>
    </location>
    <ligand>
        <name>substrate</name>
    </ligand>
</feature>
<evidence type="ECO:0000256" key="14">
    <source>
        <dbReference type="PIRSR" id="PIRSR000099-2"/>
    </source>
</evidence>
<dbReference type="FunFam" id="3.40.50.1980:FF:000026">
    <property type="entry name" value="Histidinol dehydrogenase"/>
    <property type="match status" value="1"/>
</dbReference>
<evidence type="ECO:0000313" key="19">
    <source>
        <dbReference type="Proteomes" id="UP001060368"/>
    </source>
</evidence>
<evidence type="ECO:0000256" key="16">
    <source>
        <dbReference type="PIRSR" id="PIRSR000099-4"/>
    </source>
</evidence>
<dbReference type="EC" id="1.1.1.23" evidence="4 11"/>
<dbReference type="InterPro" id="IPR016161">
    <property type="entry name" value="Ald_DH/histidinol_DH"/>
</dbReference>
<evidence type="ECO:0000256" key="13">
    <source>
        <dbReference type="PIRSR" id="PIRSR000099-1"/>
    </source>
</evidence>
<dbReference type="RefSeq" id="WP_257741788.1">
    <property type="nucleotide sequence ID" value="NZ_CP096115.1"/>
</dbReference>
<feature type="binding site" evidence="11 16">
    <location>
        <position position="347"/>
    </location>
    <ligand>
        <name>Zn(2+)</name>
        <dbReference type="ChEBI" id="CHEBI:29105"/>
    </ligand>
</feature>
<feature type="binding site" evidence="11 16">
    <location>
        <position position="249"/>
    </location>
    <ligand>
        <name>Zn(2+)</name>
        <dbReference type="ChEBI" id="CHEBI:29105"/>
    </ligand>
</feature>
<dbReference type="GO" id="GO:0004399">
    <property type="term" value="F:histidinol dehydrogenase activity"/>
    <property type="evidence" value="ECO:0007669"/>
    <property type="project" value="UniProtKB-UniRule"/>
</dbReference>
<comment type="cofactor">
    <cofactor evidence="11 16">
        <name>Zn(2+)</name>
        <dbReference type="ChEBI" id="CHEBI:29105"/>
    </cofactor>
    <text evidence="11 16">Binds 1 zinc ion per subunit.</text>
</comment>
<organism evidence="18 19">
    <name type="scientific">Methanoplanus endosymbiosus</name>
    <dbReference type="NCBI Taxonomy" id="33865"/>
    <lineage>
        <taxon>Archaea</taxon>
        <taxon>Methanobacteriati</taxon>
        <taxon>Methanobacteriota</taxon>
        <taxon>Stenosarchaea group</taxon>
        <taxon>Methanomicrobia</taxon>
        <taxon>Methanomicrobiales</taxon>
        <taxon>Methanomicrobiaceae</taxon>
        <taxon>Methanoplanus</taxon>
    </lineage>
</organism>
<keyword evidence="9 11" id="KW-0368">Histidine biosynthesis</keyword>
<feature type="binding site" evidence="11 15">
    <location>
        <position position="406"/>
    </location>
    <ligand>
        <name>substrate</name>
    </ligand>
</feature>
<keyword evidence="11 12" id="KW-0028">Amino-acid biosynthesis</keyword>
<dbReference type="Gene3D" id="3.40.50.1980">
    <property type="entry name" value="Nitrogenase molybdenum iron protein domain"/>
    <property type="match status" value="2"/>
</dbReference>
<feature type="binding site" evidence="11 15">
    <location>
        <position position="347"/>
    </location>
    <ligand>
        <name>substrate</name>
    </ligand>
</feature>
<feature type="active site" description="Proton acceptor" evidence="11 13">
    <location>
        <position position="313"/>
    </location>
</feature>
<evidence type="ECO:0000256" key="17">
    <source>
        <dbReference type="RuleBase" id="RU004175"/>
    </source>
</evidence>
<accession>A0A9E7TJE0</accession>
<dbReference type="PANTHER" id="PTHR21256">
    <property type="entry name" value="HISTIDINOL DEHYDROGENASE HDH"/>
    <property type="match status" value="1"/>
</dbReference>
<keyword evidence="6 11" id="KW-0479">Metal-binding</keyword>
<evidence type="ECO:0000313" key="18">
    <source>
        <dbReference type="EMBL" id="UUX91635.1"/>
    </source>
</evidence>
<reference evidence="18" key="1">
    <citation type="submission" date="2022-04" db="EMBL/GenBank/DDBJ databases">
        <title>Complete genome of Methanoplanus endosymbiosus DSM 3599.</title>
        <authorList>
            <person name="Chen S.-C."/>
            <person name="You Y.-T."/>
            <person name="Zhou Y.-Z."/>
            <person name="Lai M.-C."/>
        </authorList>
    </citation>
    <scope>NUCLEOTIDE SEQUENCE</scope>
    <source>
        <strain evidence="18">DSM 3599</strain>
    </source>
</reference>
<evidence type="ECO:0000256" key="11">
    <source>
        <dbReference type="HAMAP-Rule" id="MF_01024"/>
    </source>
</evidence>
<dbReference type="GO" id="GO:0008270">
    <property type="term" value="F:zinc ion binding"/>
    <property type="evidence" value="ECO:0007669"/>
    <property type="project" value="UniProtKB-UniRule"/>
</dbReference>
<feature type="binding site" evidence="11 14">
    <location>
        <position position="178"/>
    </location>
    <ligand>
        <name>NAD(+)</name>
        <dbReference type="ChEBI" id="CHEBI:57540"/>
    </ligand>
</feature>
<evidence type="ECO:0000256" key="9">
    <source>
        <dbReference type="ARBA" id="ARBA00023102"/>
    </source>
</evidence>
<comment type="function">
    <text evidence="1 11 12">Catalyzes the sequential NAD-dependent oxidations of L-histidinol to L-histidinaldehyde and then to L-histidine.</text>
</comment>
<dbReference type="KEGG" id="mend:L6E24_09655"/>
<dbReference type="HAMAP" id="MF_01024">
    <property type="entry name" value="HisD"/>
    <property type="match status" value="1"/>
</dbReference>
<proteinExistence type="inferred from homology"/>
<dbReference type="GO" id="GO:0005737">
    <property type="term" value="C:cytoplasm"/>
    <property type="evidence" value="ECO:0007669"/>
    <property type="project" value="TreeGrafter"/>
</dbReference>
<evidence type="ECO:0000256" key="6">
    <source>
        <dbReference type="ARBA" id="ARBA00022723"/>
    </source>
</evidence>
<dbReference type="Pfam" id="PF00815">
    <property type="entry name" value="Histidinol_dh"/>
    <property type="match status" value="1"/>
</dbReference>
<feature type="binding site" evidence="11 15">
    <location>
        <position position="401"/>
    </location>
    <ligand>
        <name>substrate</name>
    </ligand>
</feature>
<feature type="binding site" evidence="11 15">
    <location>
        <position position="224"/>
    </location>
    <ligand>
        <name>substrate</name>
    </ligand>
</feature>
<name>A0A9E7TJE0_9EURY</name>
<evidence type="ECO:0000256" key="4">
    <source>
        <dbReference type="ARBA" id="ARBA00012965"/>
    </source>
</evidence>
<feature type="binding site" evidence="11 15">
    <location>
        <position position="314"/>
    </location>
    <ligand>
        <name>substrate</name>
    </ligand>
</feature>
<dbReference type="AlphaFoldDB" id="A0A9E7TJE0"/>
<evidence type="ECO:0000256" key="3">
    <source>
        <dbReference type="ARBA" id="ARBA00010178"/>
    </source>
</evidence>
<dbReference type="InterPro" id="IPR001692">
    <property type="entry name" value="Histidinol_DH_CS"/>
</dbReference>
<feature type="binding site" evidence="11 14">
    <location>
        <position position="201"/>
    </location>
    <ligand>
        <name>NAD(+)</name>
        <dbReference type="ChEBI" id="CHEBI:57540"/>
    </ligand>
</feature>
<evidence type="ECO:0000256" key="7">
    <source>
        <dbReference type="ARBA" id="ARBA00022833"/>
    </source>
</evidence>
<feature type="binding site" evidence="11 16">
    <location>
        <position position="406"/>
    </location>
    <ligand>
        <name>Zn(2+)</name>
        <dbReference type="ChEBI" id="CHEBI:29105"/>
    </ligand>
</feature>
<dbReference type="CDD" id="cd06572">
    <property type="entry name" value="Histidinol_dh"/>
    <property type="match status" value="1"/>
</dbReference>
<dbReference type="SUPFAM" id="SSF53720">
    <property type="entry name" value="ALDH-like"/>
    <property type="match status" value="1"/>
</dbReference>
<comment type="catalytic activity">
    <reaction evidence="10 11 12">
        <text>L-histidinol + 2 NAD(+) + H2O = L-histidine + 2 NADH + 3 H(+)</text>
        <dbReference type="Rhea" id="RHEA:20641"/>
        <dbReference type="ChEBI" id="CHEBI:15377"/>
        <dbReference type="ChEBI" id="CHEBI:15378"/>
        <dbReference type="ChEBI" id="CHEBI:57540"/>
        <dbReference type="ChEBI" id="CHEBI:57595"/>
        <dbReference type="ChEBI" id="CHEBI:57699"/>
        <dbReference type="ChEBI" id="CHEBI:57945"/>
        <dbReference type="EC" id="1.1.1.23"/>
    </reaction>
</comment>
<protein>
    <recommendedName>
        <fullName evidence="5 11">Histidinol dehydrogenase</fullName>
        <shortName evidence="11 12">HDH</shortName>
        <ecNumber evidence="4 11">1.1.1.23</ecNumber>
    </recommendedName>
</protein>
<comment type="similarity">
    <text evidence="3 11 12 17">Belongs to the histidinol dehydrogenase family.</text>
</comment>
<dbReference type="InterPro" id="IPR012131">
    <property type="entry name" value="Hstdl_DH"/>
</dbReference>